<dbReference type="PATRIC" id="fig|29423.5.peg.2414"/>
<dbReference type="AlphaFoldDB" id="A0A0W0WXY0"/>
<protein>
    <submittedName>
        <fullName evidence="1">Uncharacterized protein</fullName>
    </submittedName>
</protein>
<evidence type="ECO:0000313" key="2">
    <source>
        <dbReference type="Proteomes" id="UP000054858"/>
    </source>
</evidence>
<dbReference type="EMBL" id="LNYP01000031">
    <property type="protein sequence ID" value="KTD37164.1"/>
    <property type="molecule type" value="Genomic_DNA"/>
</dbReference>
<accession>A0A0W0WXY0</accession>
<proteinExistence type="predicted"/>
<name>A0A0W0WXY0_9GAMM</name>
<evidence type="ECO:0000313" key="1">
    <source>
        <dbReference type="EMBL" id="KTD37164.1"/>
    </source>
</evidence>
<comment type="caution">
    <text evidence="1">The sequence shown here is derived from an EMBL/GenBank/DDBJ whole genome shotgun (WGS) entry which is preliminary data.</text>
</comment>
<dbReference type="RefSeq" id="WP_064101369.1">
    <property type="nucleotide sequence ID" value="NZ_LCUA01000040.1"/>
</dbReference>
<organism evidence="1 2">
    <name type="scientific">Legionella oakridgensis</name>
    <dbReference type="NCBI Taxonomy" id="29423"/>
    <lineage>
        <taxon>Bacteria</taxon>
        <taxon>Pseudomonadati</taxon>
        <taxon>Pseudomonadota</taxon>
        <taxon>Gammaproteobacteria</taxon>
        <taxon>Legionellales</taxon>
        <taxon>Legionellaceae</taxon>
        <taxon>Legionella</taxon>
    </lineage>
</organism>
<gene>
    <name evidence="1" type="ORF">Loak_2300</name>
</gene>
<reference evidence="1 2" key="1">
    <citation type="submission" date="2015-11" db="EMBL/GenBank/DDBJ databases">
        <title>Genomic analysis of 38 Legionella species identifies large and diverse effector repertoires.</title>
        <authorList>
            <person name="Burstein D."/>
            <person name="Amaro F."/>
            <person name="Zusman T."/>
            <person name="Lifshitz Z."/>
            <person name="Cohen O."/>
            <person name="Gilbert J.A."/>
            <person name="Pupko T."/>
            <person name="Shuman H.A."/>
            <person name="Segal G."/>
        </authorList>
    </citation>
    <scope>NUCLEOTIDE SEQUENCE [LARGE SCALE GENOMIC DNA]</scope>
    <source>
        <strain evidence="1 2">Oak Ridge-10</strain>
    </source>
</reference>
<dbReference type="Proteomes" id="UP000054858">
    <property type="component" value="Unassembled WGS sequence"/>
</dbReference>
<sequence length="153" mass="17944">MFPFTIPLIDELRERIQKEIELIRQARMITDARTKLELACTLCEMNGDFSYAAEQLPLLKHKIRQVETTLDLQNALKELIHISTMNIDIDHETIESRANRYKPTFWNTCPEEKGILFVTIHAMLPSWLRPQLDEVMRSESRLSFSSWNSQPVI</sequence>